<dbReference type="EMBL" id="JACGCM010001965">
    <property type="protein sequence ID" value="KAF6146735.1"/>
    <property type="molecule type" value="Genomic_DNA"/>
</dbReference>
<sequence>MRDKVLISRIPSTLSSSFGMDPTTSGRTIDKENINSEEVTSAGYEVDPISNRTPDDSLSDGEANLRLDGEMGDDADLPGILHREYFDEEGDSLYYLILNLEEEKITRRIPEEISLEYYNGDESDNLEEGFLCYLSQFNYELSIPLCHFVKGIMNGIRAFRAQLNGNVYEVICVCKALNSNWIWNDNMVLVKGKCIQRANEDYMDLSYRSFKEHPHYNVAKEESFIDVVAREGNEVQGILDELGISRHKRVNNKSLKVQKAQAKRKMTDISKGGSSSMALPPVLDTSVHTGISVPPKKDREEKWKSTLSNSIAGDGEEIESALKKRRLAHISHVSVEDATQLPYVEIRINDDMLGLENSFRTLVVYKLLEVKSAVEVVMRRVLHALKGLVLGIRDGKDLFSEKEVSLKKRTKELEKELES</sequence>
<protein>
    <submittedName>
        <fullName evidence="2">Uncharacterized protein</fullName>
    </submittedName>
</protein>
<evidence type="ECO:0000313" key="2">
    <source>
        <dbReference type="EMBL" id="KAF6146735.1"/>
    </source>
</evidence>
<keyword evidence="3" id="KW-1185">Reference proteome</keyword>
<gene>
    <name evidence="2" type="ORF">GIB67_009021</name>
</gene>
<dbReference type="AlphaFoldDB" id="A0A7J7LVU0"/>
<accession>A0A7J7LVU0</accession>
<evidence type="ECO:0000313" key="3">
    <source>
        <dbReference type="Proteomes" id="UP000541444"/>
    </source>
</evidence>
<organism evidence="2 3">
    <name type="scientific">Kingdonia uniflora</name>
    <dbReference type="NCBI Taxonomy" id="39325"/>
    <lineage>
        <taxon>Eukaryota</taxon>
        <taxon>Viridiplantae</taxon>
        <taxon>Streptophyta</taxon>
        <taxon>Embryophyta</taxon>
        <taxon>Tracheophyta</taxon>
        <taxon>Spermatophyta</taxon>
        <taxon>Magnoliopsida</taxon>
        <taxon>Ranunculales</taxon>
        <taxon>Circaeasteraceae</taxon>
        <taxon>Kingdonia</taxon>
    </lineage>
</organism>
<reference evidence="2 3" key="1">
    <citation type="journal article" date="2020" name="IScience">
        <title>Genome Sequencing of the Endangered Kingdonia uniflora (Circaeasteraceae, Ranunculales) Reveals Potential Mechanisms of Evolutionary Specialization.</title>
        <authorList>
            <person name="Sun Y."/>
            <person name="Deng T."/>
            <person name="Zhang A."/>
            <person name="Moore M.J."/>
            <person name="Landis J.B."/>
            <person name="Lin N."/>
            <person name="Zhang H."/>
            <person name="Zhang X."/>
            <person name="Huang J."/>
            <person name="Zhang X."/>
            <person name="Sun H."/>
            <person name="Wang H."/>
        </authorList>
    </citation>
    <scope>NUCLEOTIDE SEQUENCE [LARGE SCALE GENOMIC DNA]</scope>
    <source>
        <strain evidence="2">TB1705</strain>
        <tissue evidence="2">Leaf</tissue>
    </source>
</reference>
<dbReference type="Proteomes" id="UP000541444">
    <property type="component" value="Unassembled WGS sequence"/>
</dbReference>
<comment type="caution">
    <text evidence="2">The sequence shown here is derived from an EMBL/GenBank/DDBJ whole genome shotgun (WGS) entry which is preliminary data.</text>
</comment>
<proteinExistence type="predicted"/>
<feature type="region of interest" description="Disordered" evidence="1">
    <location>
        <begin position="37"/>
        <end position="60"/>
    </location>
</feature>
<feature type="region of interest" description="Disordered" evidence="1">
    <location>
        <begin position="254"/>
        <end position="274"/>
    </location>
</feature>
<name>A0A7J7LVU0_9MAGN</name>
<evidence type="ECO:0000256" key="1">
    <source>
        <dbReference type="SAM" id="MobiDB-lite"/>
    </source>
</evidence>